<feature type="non-terminal residue" evidence="1">
    <location>
        <position position="46"/>
    </location>
</feature>
<proteinExistence type="predicted"/>
<organism evidence="1">
    <name type="scientific">Lepeophtheirus salmonis</name>
    <name type="common">Salmon louse</name>
    <name type="synonym">Caligus salmonis</name>
    <dbReference type="NCBI Taxonomy" id="72036"/>
    <lineage>
        <taxon>Eukaryota</taxon>
        <taxon>Metazoa</taxon>
        <taxon>Ecdysozoa</taxon>
        <taxon>Arthropoda</taxon>
        <taxon>Crustacea</taxon>
        <taxon>Multicrustacea</taxon>
        <taxon>Hexanauplia</taxon>
        <taxon>Copepoda</taxon>
        <taxon>Siphonostomatoida</taxon>
        <taxon>Caligidae</taxon>
        <taxon>Lepeophtheirus</taxon>
    </lineage>
</organism>
<name>A0A0K2UGH6_LEPSM</name>
<evidence type="ECO:0000313" key="1">
    <source>
        <dbReference type="EMBL" id="CDW37067.1"/>
    </source>
</evidence>
<accession>A0A0K2UGH6</accession>
<sequence length="46" mass="5394">MDASTIYNNIKHTRGFGLHFEEQLHPLNEMERLFLGMNVIGKSYQL</sequence>
<dbReference type="EMBL" id="HACA01019706">
    <property type="protein sequence ID" value="CDW37067.1"/>
    <property type="molecule type" value="Transcribed_RNA"/>
</dbReference>
<dbReference type="AlphaFoldDB" id="A0A0K2UGH6"/>
<protein>
    <submittedName>
        <fullName evidence="1">Uncharacterized protein</fullName>
    </submittedName>
</protein>
<reference evidence="1" key="1">
    <citation type="submission" date="2014-05" db="EMBL/GenBank/DDBJ databases">
        <authorList>
            <person name="Chronopoulou M."/>
        </authorList>
    </citation>
    <scope>NUCLEOTIDE SEQUENCE</scope>
    <source>
        <tissue evidence="1">Whole organism</tissue>
    </source>
</reference>